<dbReference type="RefSeq" id="WP_345505084.1">
    <property type="nucleotide sequence ID" value="NZ_BAABLO010000013.1"/>
</dbReference>
<evidence type="ECO:0000256" key="1">
    <source>
        <dbReference type="SAM" id="MobiDB-lite"/>
    </source>
</evidence>
<reference evidence="3" key="1">
    <citation type="journal article" date="2019" name="Int. J. Syst. Evol. Microbiol.">
        <title>The Global Catalogue of Microorganisms (GCM) 10K type strain sequencing project: providing services to taxonomists for standard genome sequencing and annotation.</title>
        <authorList>
            <consortium name="The Broad Institute Genomics Platform"/>
            <consortium name="The Broad Institute Genome Sequencing Center for Infectious Disease"/>
            <person name="Wu L."/>
            <person name="Ma J."/>
        </authorList>
    </citation>
    <scope>NUCLEOTIDE SEQUENCE [LARGE SCALE GENOMIC DNA]</scope>
    <source>
        <strain evidence="3">JCM 18961</strain>
    </source>
</reference>
<protein>
    <recommendedName>
        <fullName evidence="4">DNA binding HTH domain-containing protein</fullName>
    </recommendedName>
</protein>
<evidence type="ECO:0000313" key="2">
    <source>
        <dbReference type="EMBL" id="GAA4732277.1"/>
    </source>
</evidence>
<keyword evidence="3" id="KW-1185">Reference proteome</keyword>
<name>A0ABP8YMD6_9MICO</name>
<accession>A0ABP8YMD6</accession>
<proteinExistence type="predicted"/>
<evidence type="ECO:0000313" key="3">
    <source>
        <dbReference type="Proteomes" id="UP001500556"/>
    </source>
</evidence>
<feature type="compositionally biased region" description="Basic and acidic residues" evidence="1">
    <location>
        <begin position="23"/>
        <end position="33"/>
    </location>
</feature>
<sequence length="175" mass="18996">MSSDDSTLTTSTGRDSDWQVTSRRSEAGWEVEARWWGAPGEPPTDGPLEVLVRLAPDHTPAQRQKGVTSGVLRRLERHVTAMTDQARVDRDHPSVGAYDRMARDHVARLAATLPAGPHGDDAATYYAGLLAIMEELTERGHPTPIALLASVLEVPKGTVKTRLNTARQRRAAASA</sequence>
<gene>
    <name evidence="2" type="ORF">GCM10025782_34290</name>
</gene>
<dbReference type="EMBL" id="BAABLO010000013">
    <property type="protein sequence ID" value="GAA4732277.1"/>
    <property type="molecule type" value="Genomic_DNA"/>
</dbReference>
<dbReference type="Proteomes" id="UP001500556">
    <property type="component" value="Unassembled WGS sequence"/>
</dbReference>
<feature type="compositionally biased region" description="Low complexity" evidence="1">
    <location>
        <begin position="1"/>
        <end position="13"/>
    </location>
</feature>
<feature type="region of interest" description="Disordered" evidence="1">
    <location>
        <begin position="1"/>
        <end position="42"/>
    </location>
</feature>
<comment type="caution">
    <text evidence="2">The sequence shown here is derived from an EMBL/GenBank/DDBJ whole genome shotgun (WGS) entry which is preliminary data.</text>
</comment>
<organism evidence="2 3">
    <name type="scientific">Pedococcus ginsenosidimutans</name>
    <dbReference type="NCBI Taxonomy" id="490570"/>
    <lineage>
        <taxon>Bacteria</taxon>
        <taxon>Bacillati</taxon>
        <taxon>Actinomycetota</taxon>
        <taxon>Actinomycetes</taxon>
        <taxon>Micrococcales</taxon>
        <taxon>Intrasporangiaceae</taxon>
        <taxon>Pedococcus</taxon>
    </lineage>
</organism>
<evidence type="ECO:0008006" key="4">
    <source>
        <dbReference type="Google" id="ProtNLM"/>
    </source>
</evidence>